<sequence length="254" mass="27772">MFLNNNMVDDARTVQLLEEIDVQLERWGKKYGLDPSNEKQKRTPTAGGGDIKPSASSQRSHDVPNVKFVNDRTNSKVGIVETAAVATPQGFDPSALFDRIDMLEKKLKVAEEERMILSERLFAAERIVVEVVNAQKGLQDEWAALSTQSFSISHLDDDRRTIVDSGKTSKRDCAFTSYTTQSRQSTQSGNSSVAGLSAFVSPAKEDTSRSCLQSPVRNAGSSGSVLGGEEEEDVVGATERRLFALDDLAQRLAV</sequence>
<evidence type="ECO:0000313" key="2">
    <source>
        <dbReference type="EMBL" id="SCU65840.1"/>
    </source>
</evidence>
<name>A0A1G4I273_TRYEQ</name>
<dbReference type="EMBL" id="CZPT02000424">
    <property type="protein sequence ID" value="SCU65840.1"/>
    <property type="molecule type" value="Genomic_DNA"/>
</dbReference>
<accession>A0A1G4I273</accession>
<dbReference type="AlphaFoldDB" id="A0A1G4I273"/>
<reference evidence="2" key="1">
    <citation type="submission" date="2016-09" db="EMBL/GenBank/DDBJ databases">
        <authorList>
            <person name="Hebert L."/>
            <person name="Moumen B."/>
        </authorList>
    </citation>
    <scope>NUCLEOTIDE SEQUENCE [LARGE SCALE GENOMIC DNA]</scope>
    <source>
        <strain evidence="2">OVI</strain>
    </source>
</reference>
<dbReference type="Proteomes" id="UP000195570">
    <property type="component" value="Unassembled WGS sequence"/>
</dbReference>
<evidence type="ECO:0000256" key="1">
    <source>
        <dbReference type="SAM" id="MobiDB-lite"/>
    </source>
</evidence>
<gene>
    <name evidence="2" type="ORF">TEOVI_000776600</name>
</gene>
<feature type="region of interest" description="Disordered" evidence="1">
    <location>
        <begin position="31"/>
        <end position="63"/>
    </location>
</feature>
<feature type="compositionally biased region" description="Basic and acidic residues" evidence="1">
    <location>
        <begin position="31"/>
        <end position="41"/>
    </location>
</feature>
<evidence type="ECO:0000313" key="3">
    <source>
        <dbReference type="Proteomes" id="UP000195570"/>
    </source>
</evidence>
<dbReference type="VEuPathDB" id="TriTrypDB:TEOVI_000776600"/>
<keyword evidence="3" id="KW-1185">Reference proteome</keyword>
<feature type="region of interest" description="Disordered" evidence="1">
    <location>
        <begin position="209"/>
        <end position="232"/>
    </location>
</feature>
<proteinExistence type="predicted"/>
<protein>
    <submittedName>
        <fullName evidence="2">Uncharacterized protein</fullName>
    </submittedName>
</protein>
<dbReference type="GeneID" id="92381700"/>
<organism evidence="2 3">
    <name type="scientific">Trypanosoma equiperdum</name>
    <dbReference type="NCBI Taxonomy" id="5694"/>
    <lineage>
        <taxon>Eukaryota</taxon>
        <taxon>Discoba</taxon>
        <taxon>Euglenozoa</taxon>
        <taxon>Kinetoplastea</taxon>
        <taxon>Metakinetoplastina</taxon>
        <taxon>Trypanosomatida</taxon>
        <taxon>Trypanosomatidae</taxon>
        <taxon>Trypanosoma</taxon>
    </lineage>
</organism>
<dbReference type="RefSeq" id="XP_067077369.1">
    <property type="nucleotide sequence ID" value="XM_067221268.1"/>
</dbReference>
<comment type="caution">
    <text evidence="2">The sequence shown here is derived from an EMBL/GenBank/DDBJ whole genome shotgun (WGS) entry which is preliminary data.</text>
</comment>